<evidence type="ECO:0000256" key="7">
    <source>
        <dbReference type="ARBA" id="ARBA00022989"/>
    </source>
</evidence>
<dbReference type="Pfam" id="PF00664">
    <property type="entry name" value="ABC_membrane"/>
    <property type="match status" value="1"/>
</dbReference>
<evidence type="ECO:0000313" key="12">
    <source>
        <dbReference type="EMBL" id="KAF2644883.1"/>
    </source>
</evidence>
<evidence type="ECO:0000256" key="1">
    <source>
        <dbReference type="ARBA" id="ARBA00004651"/>
    </source>
</evidence>
<dbReference type="GO" id="GO:0005774">
    <property type="term" value="C:vacuolar membrane"/>
    <property type="evidence" value="ECO:0007669"/>
    <property type="project" value="TreeGrafter"/>
</dbReference>
<feature type="transmembrane region" description="Helical" evidence="9">
    <location>
        <begin position="12"/>
        <end position="32"/>
    </location>
</feature>
<dbReference type="PROSITE" id="PS50929">
    <property type="entry name" value="ABC_TM1F"/>
    <property type="match status" value="1"/>
</dbReference>
<dbReference type="InterPro" id="IPR003593">
    <property type="entry name" value="AAA+_ATPase"/>
</dbReference>
<keyword evidence="12" id="KW-0378">Hydrolase</keyword>
<dbReference type="SMART" id="SM00382">
    <property type="entry name" value="AAA"/>
    <property type="match status" value="1"/>
</dbReference>
<dbReference type="InterPro" id="IPR027417">
    <property type="entry name" value="P-loop_NTPase"/>
</dbReference>
<dbReference type="GO" id="GO:0005524">
    <property type="term" value="F:ATP binding"/>
    <property type="evidence" value="ECO:0007669"/>
    <property type="project" value="UniProtKB-KW"/>
</dbReference>
<dbReference type="InterPro" id="IPR003439">
    <property type="entry name" value="ABC_transporter-like_ATP-bd"/>
</dbReference>
<feature type="domain" description="ABC transmembrane type-1" evidence="11">
    <location>
        <begin position="1"/>
        <end position="157"/>
    </location>
</feature>
<dbReference type="OrthoDB" id="6500128at2759"/>
<dbReference type="Proteomes" id="UP000799753">
    <property type="component" value="Unassembled WGS sequence"/>
</dbReference>
<evidence type="ECO:0000256" key="3">
    <source>
        <dbReference type="ARBA" id="ARBA00022475"/>
    </source>
</evidence>
<feature type="non-terminal residue" evidence="12">
    <location>
        <position position="462"/>
    </location>
</feature>
<evidence type="ECO:0000256" key="2">
    <source>
        <dbReference type="ARBA" id="ARBA00022448"/>
    </source>
</evidence>
<feature type="transmembrane region" description="Helical" evidence="9">
    <location>
        <begin position="96"/>
        <end position="122"/>
    </location>
</feature>
<dbReference type="InterPro" id="IPR036640">
    <property type="entry name" value="ABC1_TM_sf"/>
</dbReference>
<keyword evidence="2" id="KW-0813">Transport</keyword>
<gene>
    <name evidence="12" type="ORF">P280DRAFT_444013</name>
</gene>
<comment type="subcellular location">
    <subcellularLocation>
        <location evidence="1">Cell membrane</location>
        <topology evidence="1">Multi-pass membrane protein</topology>
    </subcellularLocation>
</comment>
<feature type="non-terminal residue" evidence="12">
    <location>
        <position position="1"/>
    </location>
</feature>
<evidence type="ECO:0000313" key="13">
    <source>
        <dbReference type="Proteomes" id="UP000799753"/>
    </source>
</evidence>
<dbReference type="AlphaFoldDB" id="A0A6A6SDU5"/>
<feature type="domain" description="ABC transporter" evidence="10">
    <location>
        <begin position="191"/>
        <end position="426"/>
    </location>
</feature>
<dbReference type="InterPro" id="IPR011527">
    <property type="entry name" value="ABC1_TM_dom"/>
</dbReference>
<evidence type="ECO:0000256" key="9">
    <source>
        <dbReference type="SAM" id="Phobius"/>
    </source>
</evidence>
<evidence type="ECO:0000256" key="6">
    <source>
        <dbReference type="ARBA" id="ARBA00022840"/>
    </source>
</evidence>
<name>A0A6A6SDU5_9PLEO</name>
<dbReference type="EMBL" id="MU006778">
    <property type="protein sequence ID" value="KAF2644883.1"/>
    <property type="molecule type" value="Genomic_DNA"/>
</dbReference>
<dbReference type="Pfam" id="PF00005">
    <property type="entry name" value="ABC_tran"/>
    <property type="match status" value="1"/>
</dbReference>
<protein>
    <submittedName>
        <fullName evidence="12">P-loop containing nucleoside triphosphate hydrolase protein</fullName>
    </submittedName>
</protein>
<keyword evidence="6" id="KW-0067">ATP-binding</keyword>
<reference evidence="12" key="1">
    <citation type="journal article" date="2020" name="Stud. Mycol.">
        <title>101 Dothideomycetes genomes: a test case for predicting lifestyles and emergence of pathogens.</title>
        <authorList>
            <person name="Haridas S."/>
            <person name="Albert R."/>
            <person name="Binder M."/>
            <person name="Bloem J."/>
            <person name="Labutti K."/>
            <person name="Salamov A."/>
            <person name="Andreopoulos B."/>
            <person name="Baker S."/>
            <person name="Barry K."/>
            <person name="Bills G."/>
            <person name="Bluhm B."/>
            <person name="Cannon C."/>
            <person name="Castanera R."/>
            <person name="Culley D."/>
            <person name="Daum C."/>
            <person name="Ezra D."/>
            <person name="Gonzalez J."/>
            <person name="Henrissat B."/>
            <person name="Kuo A."/>
            <person name="Liang C."/>
            <person name="Lipzen A."/>
            <person name="Lutzoni F."/>
            <person name="Magnuson J."/>
            <person name="Mondo S."/>
            <person name="Nolan M."/>
            <person name="Ohm R."/>
            <person name="Pangilinan J."/>
            <person name="Park H.-J."/>
            <person name="Ramirez L."/>
            <person name="Alfaro M."/>
            <person name="Sun H."/>
            <person name="Tritt A."/>
            <person name="Yoshinaga Y."/>
            <person name="Zwiers L.-H."/>
            <person name="Turgeon B."/>
            <person name="Goodwin S."/>
            <person name="Spatafora J."/>
            <person name="Crous P."/>
            <person name="Grigoriev I."/>
        </authorList>
    </citation>
    <scope>NUCLEOTIDE SEQUENCE</scope>
    <source>
        <strain evidence="12">CBS 473.64</strain>
    </source>
</reference>
<dbReference type="InterPro" id="IPR039421">
    <property type="entry name" value="Type_1_exporter"/>
</dbReference>
<dbReference type="GO" id="GO:0016887">
    <property type="term" value="F:ATP hydrolysis activity"/>
    <property type="evidence" value="ECO:0007669"/>
    <property type="project" value="InterPro"/>
</dbReference>
<keyword evidence="5" id="KW-0547">Nucleotide-binding</keyword>
<evidence type="ECO:0000256" key="5">
    <source>
        <dbReference type="ARBA" id="ARBA00022741"/>
    </source>
</evidence>
<keyword evidence="13" id="KW-1185">Reference proteome</keyword>
<organism evidence="12 13">
    <name type="scientific">Massarina eburnea CBS 473.64</name>
    <dbReference type="NCBI Taxonomy" id="1395130"/>
    <lineage>
        <taxon>Eukaryota</taxon>
        <taxon>Fungi</taxon>
        <taxon>Dikarya</taxon>
        <taxon>Ascomycota</taxon>
        <taxon>Pezizomycotina</taxon>
        <taxon>Dothideomycetes</taxon>
        <taxon>Pleosporomycetidae</taxon>
        <taxon>Pleosporales</taxon>
        <taxon>Massarineae</taxon>
        <taxon>Massarinaceae</taxon>
        <taxon>Massarina</taxon>
    </lineage>
</organism>
<dbReference type="GO" id="GO:0140359">
    <property type="term" value="F:ABC-type transporter activity"/>
    <property type="evidence" value="ECO:0007669"/>
    <property type="project" value="InterPro"/>
</dbReference>
<keyword evidence="7 9" id="KW-1133">Transmembrane helix</keyword>
<keyword evidence="8 9" id="KW-0472">Membrane</keyword>
<dbReference type="PANTHER" id="PTHR24221">
    <property type="entry name" value="ATP-BINDING CASSETTE SUB-FAMILY B"/>
    <property type="match status" value="1"/>
</dbReference>
<accession>A0A6A6SDU5</accession>
<keyword evidence="4 9" id="KW-0812">Transmembrane</keyword>
<evidence type="ECO:0000256" key="8">
    <source>
        <dbReference type="ARBA" id="ARBA00023136"/>
    </source>
</evidence>
<evidence type="ECO:0000259" key="11">
    <source>
        <dbReference type="PROSITE" id="PS50929"/>
    </source>
</evidence>
<keyword evidence="3" id="KW-1003">Cell membrane</keyword>
<evidence type="ECO:0000259" key="10">
    <source>
        <dbReference type="PROSITE" id="PS50893"/>
    </source>
</evidence>
<dbReference type="SUPFAM" id="SSF52540">
    <property type="entry name" value="P-loop containing nucleoside triphosphate hydrolases"/>
    <property type="match status" value="1"/>
</dbReference>
<dbReference type="GO" id="GO:0005886">
    <property type="term" value="C:plasma membrane"/>
    <property type="evidence" value="ECO:0007669"/>
    <property type="project" value="UniProtKB-SubCell"/>
</dbReference>
<dbReference type="FunFam" id="3.40.50.300:FF:000221">
    <property type="entry name" value="Multidrug ABC transporter ATP-binding protein"/>
    <property type="match status" value="1"/>
</dbReference>
<dbReference type="Gene3D" id="3.40.50.300">
    <property type="entry name" value="P-loop containing nucleotide triphosphate hydrolases"/>
    <property type="match status" value="1"/>
</dbReference>
<sequence length="462" mass="53170">MVVGYLTYLFDAYIGLIMTATYVFYGIVTYKLTPWVARERRKHQATRHIERNIYHESLANWVSAFDFNQQEYQKRRVEKNTYSGQREMERSYNIELVMNVLQSIVIFFGYCAFLFRAVYLVIKTQRTIGDFVTLLLFCSVFTAPLYKISHIYNTVADFCIDTERLLEVIRLRSTVTDAEDAYDLVHKGGEIEFRHVSFSYHDLNPVVQNLSFKIKPGTTMAFVGLSGSGKRTICNKLLFRGYDVTRGSILIDKQDIRGVTQKSLRDTIGIVRQEQSFYNDTLMEIVRYARLEATDDEVMEACKNAAIHDQILSFTKGYNSRLNERGVMLSVGGRQRLAIAQLFLRDPKIIVLNEATASVDNAIESETLDSFARISKSRTTLIVSHHLSTVQQADVICVMHQGHIAEQGTHQELLKLRGRYFILWNKKKTAEKLVKLEQELQRHYPTTDKASIDISDDDTDGH</sequence>
<dbReference type="Gene3D" id="1.20.1560.10">
    <property type="entry name" value="ABC transporter type 1, transmembrane domain"/>
    <property type="match status" value="1"/>
</dbReference>
<proteinExistence type="predicted"/>
<dbReference type="PANTHER" id="PTHR24221:SF651">
    <property type="entry name" value="HEAVY METAL TOLERANCE PROTEIN"/>
    <property type="match status" value="1"/>
</dbReference>
<evidence type="ECO:0000256" key="4">
    <source>
        <dbReference type="ARBA" id="ARBA00022692"/>
    </source>
</evidence>
<dbReference type="SUPFAM" id="SSF90123">
    <property type="entry name" value="ABC transporter transmembrane region"/>
    <property type="match status" value="1"/>
</dbReference>
<dbReference type="PROSITE" id="PS50893">
    <property type="entry name" value="ABC_TRANSPORTER_2"/>
    <property type="match status" value="1"/>
</dbReference>